<dbReference type="GO" id="GO:0016614">
    <property type="term" value="F:oxidoreductase activity, acting on CH-OH group of donors"/>
    <property type="evidence" value="ECO:0007669"/>
    <property type="project" value="InterPro"/>
</dbReference>
<comment type="similarity">
    <text evidence="1 3">Belongs to the GMC oxidoreductase family.</text>
</comment>
<feature type="domain" description="Glucose-methanol-choline oxidoreductase N-terminal" evidence="4">
    <location>
        <begin position="146"/>
        <end position="169"/>
    </location>
</feature>
<dbReference type="SUPFAM" id="SSF54373">
    <property type="entry name" value="FAD-linked reductases, C-terminal domain"/>
    <property type="match status" value="1"/>
</dbReference>
<feature type="binding site" evidence="2">
    <location>
        <position position="148"/>
    </location>
    <ligand>
        <name>FAD</name>
        <dbReference type="ChEBI" id="CHEBI:57692"/>
    </ligand>
</feature>
<dbReference type="GO" id="GO:0050660">
    <property type="term" value="F:flavin adenine dinucleotide binding"/>
    <property type="evidence" value="ECO:0007669"/>
    <property type="project" value="InterPro"/>
</dbReference>
<evidence type="ECO:0000256" key="2">
    <source>
        <dbReference type="PIRSR" id="PIRSR000137-2"/>
    </source>
</evidence>
<dbReference type="PANTHER" id="PTHR11552:SF217">
    <property type="entry name" value="GLUCOSE DEHYDROGENASE [FAD, QUINONE]"/>
    <property type="match status" value="1"/>
</dbReference>
<sequence>MDIAQECGCPATLAAAPVLGPSLAPTCGAGLLAFMALLDTVLRQQCFLDDPCGRVPPLAAAPDASAFDFVVVGGGSAGSALAARLSEVGEWRVLLMEAGGEEPVGVQVPSMVVNFQGTPLDWQFRTQPEQYACRGMPDRRCTWVRGKVLGGSSTINGMVYLRGQPHDYDSWAAAGNTGWSYAEVLPYFKKSEDNLQANELGTQFHGVGGPLTVTHFPHRPALADAVLRAGAELGFHFNRDLNGASLTGITIAQTTSRDGVRLSSARAFLRPARNRENLFVMLNTTVTKVLVDPSTKRAYGVEYVQNGRQGAVQVKKEVILSGGAINSPQLLLLSGIGPQEDLARVGVPLVKDLPGVGRNLNNHVAFATVWNMKKINDTYELDWKAILDYVLHHNGPMSSTGLSQITAKFNTKYAHPSGNNPDLQMFFHSDVANCAKTGAVNELKDPNSPGVRQAYFVPVVLHPRSRGYITLSSSNPLEDPLIFANYLEDTRDVDTLVEGLQLAVKFGETKILREEYGFELDRTPAEGCEHLTFGSVDYWRCAVQHISGPEVNHQAGSCKMGPKEDPLAVVDPELRVYGVEGLRVVDASVIPGNVSGNTNAPVIMVAEKAADLIKSTWLARDISQGYISPGEQIPSVHSVYPAAIVPTLGASSSQAYPYGNRQQKVYWIQPYV</sequence>
<dbReference type="InterPro" id="IPR007867">
    <property type="entry name" value="GMC_OxRtase_C"/>
</dbReference>
<keyword evidence="7" id="KW-1185">Reference proteome</keyword>
<dbReference type="PIRSF" id="PIRSF000137">
    <property type="entry name" value="Alcohol_oxidase"/>
    <property type="match status" value="1"/>
</dbReference>
<dbReference type="PROSITE" id="PS00623">
    <property type="entry name" value="GMC_OXRED_1"/>
    <property type="match status" value="1"/>
</dbReference>
<dbReference type="SUPFAM" id="SSF51905">
    <property type="entry name" value="FAD/NAD(P)-binding domain"/>
    <property type="match status" value="1"/>
</dbReference>
<name>A0AAN9Z797_9ORTH</name>
<dbReference type="Gene3D" id="3.30.560.10">
    <property type="entry name" value="Glucose Oxidase, domain 3"/>
    <property type="match status" value="1"/>
</dbReference>
<organism evidence="6 7">
    <name type="scientific">Gryllus longicercus</name>
    <dbReference type="NCBI Taxonomy" id="2509291"/>
    <lineage>
        <taxon>Eukaryota</taxon>
        <taxon>Metazoa</taxon>
        <taxon>Ecdysozoa</taxon>
        <taxon>Arthropoda</taxon>
        <taxon>Hexapoda</taxon>
        <taxon>Insecta</taxon>
        <taxon>Pterygota</taxon>
        <taxon>Neoptera</taxon>
        <taxon>Polyneoptera</taxon>
        <taxon>Orthoptera</taxon>
        <taxon>Ensifera</taxon>
        <taxon>Gryllidea</taxon>
        <taxon>Grylloidea</taxon>
        <taxon>Gryllidae</taxon>
        <taxon>Gryllinae</taxon>
        <taxon>Gryllus</taxon>
    </lineage>
</organism>
<dbReference type="InterPro" id="IPR012132">
    <property type="entry name" value="GMC_OxRdtase"/>
</dbReference>
<accession>A0AAN9Z797</accession>
<proteinExistence type="inferred from homology"/>
<dbReference type="AlphaFoldDB" id="A0AAN9Z797"/>
<evidence type="ECO:0000259" key="4">
    <source>
        <dbReference type="PROSITE" id="PS00623"/>
    </source>
</evidence>
<keyword evidence="2 3" id="KW-0274">FAD</keyword>
<comment type="cofactor">
    <cofactor evidence="2">
        <name>FAD</name>
        <dbReference type="ChEBI" id="CHEBI:57692"/>
    </cofactor>
</comment>
<evidence type="ECO:0000313" key="7">
    <source>
        <dbReference type="Proteomes" id="UP001378592"/>
    </source>
</evidence>
<dbReference type="InterPro" id="IPR036188">
    <property type="entry name" value="FAD/NAD-bd_sf"/>
</dbReference>
<dbReference type="Gene3D" id="3.50.50.60">
    <property type="entry name" value="FAD/NAD(P)-binding domain"/>
    <property type="match status" value="1"/>
</dbReference>
<comment type="caution">
    <text evidence="6">The sequence shown here is derived from an EMBL/GenBank/DDBJ whole genome shotgun (WGS) entry which is preliminary data.</text>
</comment>
<evidence type="ECO:0000313" key="6">
    <source>
        <dbReference type="EMBL" id="KAK7865407.1"/>
    </source>
</evidence>
<protein>
    <recommendedName>
        <fullName evidence="4 5">Glucose-methanol-choline oxidoreductase N-terminal domain-containing protein</fullName>
    </recommendedName>
</protein>
<keyword evidence="3" id="KW-0285">Flavoprotein</keyword>
<dbReference type="EMBL" id="JAZDUA010000178">
    <property type="protein sequence ID" value="KAK7865407.1"/>
    <property type="molecule type" value="Genomic_DNA"/>
</dbReference>
<dbReference type="Proteomes" id="UP001378592">
    <property type="component" value="Unassembled WGS sequence"/>
</dbReference>
<feature type="binding site" evidence="2">
    <location>
        <position position="286"/>
    </location>
    <ligand>
        <name>FAD</name>
        <dbReference type="ChEBI" id="CHEBI:57692"/>
    </ligand>
</feature>
<evidence type="ECO:0000259" key="5">
    <source>
        <dbReference type="PROSITE" id="PS00624"/>
    </source>
</evidence>
<dbReference type="InterPro" id="IPR000172">
    <property type="entry name" value="GMC_OxRdtase_N"/>
</dbReference>
<evidence type="ECO:0000256" key="3">
    <source>
        <dbReference type="RuleBase" id="RU003968"/>
    </source>
</evidence>
<dbReference type="PANTHER" id="PTHR11552">
    <property type="entry name" value="GLUCOSE-METHANOL-CHOLINE GMC OXIDOREDUCTASE"/>
    <property type="match status" value="1"/>
</dbReference>
<feature type="binding site" evidence="2">
    <location>
        <begin position="156"/>
        <end position="159"/>
    </location>
    <ligand>
        <name>FAD</name>
        <dbReference type="ChEBI" id="CHEBI:57692"/>
    </ligand>
</feature>
<reference evidence="6 7" key="1">
    <citation type="submission" date="2024-03" db="EMBL/GenBank/DDBJ databases">
        <title>The genome assembly and annotation of the cricket Gryllus longicercus Weissman &amp; Gray.</title>
        <authorList>
            <person name="Szrajer S."/>
            <person name="Gray D."/>
            <person name="Ylla G."/>
        </authorList>
    </citation>
    <scope>NUCLEOTIDE SEQUENCE [LARGE SCALE GENOMIC DNA]</scope>
    <source>
        <strain evidence="6">DAG 2021-001</strain>
        <tissue evidence="6">Whole body minus gut</tissue>
    </source>
</reference>
<dbReference type="Pfam" id="PF05199">
    <property type="entry name" value="GMC_oxred_C"/>
    <property type="match status" value="1"/>
</dbReference>
<dbReference type="PROSITE" id="PS00624">
    <property type="entry name" value="GMC_OXRED_2"/>
    <property type="match status" value="1"/>
</dbReference>
<evidence type="ECO:0000256" key="1">
    <source>
        <dbReference type="ARBA" id="ARBA00010790"/>
    </source>
</evidence>
<feature type="domain" description="Glucose-methanol-choline oxidoreductase N-terminal" evidence="5">
    <location>
        <begin position="323"/>
        <end position="337"/>
    </location>
</feature>
<dbReference type="Pfam" id="PF00732">
    <property type="entry name" value="GMC_oxred_N"/>
    <property type="match status" value="1"/>
</dbReference>
<gene>
    <name evidence="6" type="ORF">R5R35_001886</name>
</gene>